<dbReference type="EMBL" id="UINC01231265">
    <property type="protein sequence ID" value="SVE63727.1"/>
    <property type="molecule type" value="Genomic_DNA"/>
</dbReference>
<organism evidence="1">
    <name type="scientific">marine metagenome</name>
    <dbReference type="NCBI Taxonomy" id="408172"/>
    <lineage>
        <taxon>unclassified sequences</taxon>
        <taxon>metagenomes</taxon>
        <taxon>ecological metagenomes</taxon>
    </lineage>
</organism>
<sequence length="37" mass="4061">MTKKVKIKLSNGNLYEGDVKKGIPHGQGILKGIGFYK</sequence>
<dbReference type="AlphaFoldDB" id="A0A383F3L5"/>
<reference evidence="1" key="1">
    <citation type="submission" date="2018-05" db="EMBL/GenBank/DDBJ databases">
        <authorList>
            <person name="Lanie J.A."/>
            <person name="Ng W.-L."/>
            <person name="Kazmierczak K.M."/>
            <person name="Andrzejewski T.M."/>
            <person name="Davidsen T.M."/>
            <person name="Wayne K.J."/>
            <person name="Tettelin H."/>
            <person name="Glass J.I."/>
            <person name="Rusch D."/>
            <person name="Podicherti R."/>
            <person name="Tsui H.-C.T."/>
            <person name="Winkler M.E."/>
        </authorList>
    </citation>
    <scope>NUCLEOTIDE SEQUENCE</scope>
</reference>
<name>A0A383F3L5_9ZZZZ</name>
<gene>
    <name evidence="1" type="ORF">METZ01_LOCUS516581</name>
</gene>
<feature type="non-terminal residue" evidence="1">
    <location>
        <position position="37"/>
    </location>
</feature>
<evidence type="ECO:0000313" key="1">
    <source>
        <dbReference type="EMBL" id="SVE63727.1"/>
    </source>
</evidence>
<protein>
    <submittedName>
        <fullName evidence="1">Uncharacterized protein</fullName>
    </submittedName>
</protein>
<proteinExistence type="predicted"/>
<accession>A0A383F3L5</accession>